<dbReference type="SUPFAM" id="SSF52833">
    <property type="entry name" value="Thioredoxin-like"/>
    <property type="match status" value="1"/>
</dbReference>
<dbReference type="eggNOG" id="COG0625">
    <property type="taxonomic scope" value="Bacteria"/>
</dbReference>
<dbReference type="AlphaFoldDB" id="A0A094LVG0"/>
<comment type="caution">
    <text evidence="2">The sequence shown here is derived from an EMBL/GenBank/DDBJ whole genome shotgun (WGS) entry which is preliminary data.</text>
</comment>
<dbReference type="InterPro" id="IPR004045">
    <property type="entry name" value="Glutathione_S-Trfase_N"/>
</dbReference>
<organism evidence="2 3">
    <name type="scientific">Shewanella mangrovi</name>
    <dbReference type="NCBI Taxonomy" id="1515746"/>
    <lineage>
        <taxon>Bacteria</taxon>
        <taxon>Pseudomonadati</taxon>
        <taxon>Pseudomonadota</taxon>
        <taxon>Gammaproteobacteria</taxon>
        <taxon>Alteromonadales</taxon>
        <taxon>Shewanellaceae</taxon>
        <taxon>Shewanella</taxon>
    </lineage>
</organism>
<keyword evidence="3" id="KW-1185">Reference proteome</keyword>
<accession>A0A094LVG0</accession>
<protein>
    <recommendedName>
        <fullName evidence="1">GST N-terminal domain-containing protein</fullName>
    </recommendedName>
</protein>
<dbReference type="PROSITE" id="PS50404">
    <property type="entry name" value="GST_NTER"/>
    <property type="match status" value="1"/>
</dbReference>
<dbReference type="Proteomes" id="UP000029264">
    <property type="component" value="Unassembled WGS sequence"/>
</dbReference>
<dbReference type="CDD" id="cd03049">
    <property type="entry name" value="GST_N_3"/>
    <property type="match status" value="1"/>
</dbReference>
<name>A0A094LVG0_9GAMM</name>
<proteinExistence type="predicted"/>
<dbReference type="STRING" id="1515746.HR45_02145"/>
<dbReference type="Gene3D" id="3.40.30.10">
    <property type="entry name" value="Glutaredoxin"/>
    <property type="match status" value="1"/>
</dbReference>
<dbReference type="OrthoDB" id="8634103at2"/>
<dbReference type="Pfam" id="PF13417">
    <property type="entry name" value="GST_N_3"/>
    <property type="match status" value="1"/>
</dbReference>
<evidence type="ECO:0000313" key="2">
    <source>
        <dbReference type="EMBL" id="KFZ39213.1"/>
    </source>
</evidence>
<dbReference type="Gene3D" id="1.20.1050.10">
    <property type="match status" value="1"/>
</dbReference>
<evidence type="ECO:0000313" key="3">
    <source>
        <dbReference type="Proteomes" id="UP000029264"/>
    </source>
</evidence>
<dbReference type="EMBL" id="JPEO01000001">
    <property type="protein sequence ID" value="KFZ39213.1"/>
    <property type="molecule type" value="Genomic_DNA"/>
</dbReference>
<evidence type="ECO:0000259" key="1">
    <source>
        <dbReference type="PROSITE" id="PS50404"/>
    </source>
</evidence>
<dbReference type="RefSeq" id="WP_037439435.1">
    <property type="nucleotide sequence ID" value="NZ_JPEO01000001.1"/>
</dbReference>
<dbReference type="InterPro" id="IPR036249">
    <property type="entry name" value="Thioredoxin-like_sf"/>
</dbReference>
<feature type="domain" description="GST N-terminal" evidence="1">
    <location>
        <begin position="1"/>
        <end position="79"/>
    </location>
</feature>
<reference evidence="2 3" key="1">
    <citation type="submission" date="2014-06" db="EMBL/GenBank/DDBJ databases">
        <title>Shewanella sp. YQH10.</title>
        <authorList>
            <person name="Liu Y."/>
            <person name="Zeng R."/>
        </authorList>
    </citation>
    <scope>NUCLEOTIDE SEQUENCE [LARGE SCALE GENOMIC DNA]</scope>
    <source>
        <strain evidence="2 3">YQH10</strain>
    </source>
</reference>
<sequence>MKLLYSAASPYARAVRVAWRYLNLAGVNEQLCDPFADDAELLEANPLGKIPCLITDDGAALYDSEVILRYLDAQPHQNGSLFFKANDWEAATQFSLLKGIMDAAFGLRMEVQRFEQHCGSSKWLMRHEQAVLRSLMEVERSGMTATSFDVRHIMLKCVVDYLDFRCPELNWRKVAPSIDLCQKALSQQPCFEQTAPV</sequence>
<gene>
    <name evidence="2" type="ORF">HR45_02145</name>
</gene>